<dbReference type="Gene3D" id="1.10.510.10">
    <property type="entry name" value="Transferase(Phosphotransferase) domain 1"/>
    <property type="match status" value="1"/>
</dbReference>
<dbReference type="STRING" id="93625.A0A409WZC8"/>
<name>A0A409WZC8_PSICY</name>
<dbReference type="Pfam" id="PF07714">
    <property type="entry name" value="PK_Tyr_Ser-Thr"/>
    <property type="match status" value="2"/>
</dbReference>
<evidence type="ECO:0000313" key="2">
    <source>
        <dbReference type="EMBL" id="PPQ83857.1"/>
    </source>
</evidence>
<dbReference type="AlphaFoldDB" id="A0A409WZC8"/>
<dbReference type="GO" id="GO:0004674">
    <property type="term" value="F:protein serine/threonine kinase activity"/>
    <property type="evidence" value="ECO:0007669"/>
    <property type="project" value="TreeGrafter"/>
</dbReference>
<sequence length="385" mass="43638">MNTVVSAQPRRPPSLVKARREVEELRHMRLPFGQVFMSKVVSQFAPISSSSFESDSVEARSILAKCDRTHVFFSKRIKASRFEWLKSHQHVRIYMEKMLSSKYIRYEMDEREAERWTADVYGCLRSTIEQMGTPPCPQNVDNKELWQTAIDVMYELIKAFLKEAILLRLVPHPHILPFMGIVMTDDSLQILSLWMENGDILAFTKNNPNESKKELLEQVADGLDFLHRYNVVHSDLKSANVLITEEKKACIADLGAARLASSTMPSFPTLGTGFRPHNSFPVQMTANMLTNHSQVLRSNESSIMSNVSNAGTLRYMSPERLDPPKFSQSSAQATFASDVFSFGMLAYEVHAGKLPFSDVKNDIGLAMAIVDGRRPLRPGRMQNEM</sequence>
<dbReference type="SMART" id="SM00220">
    <property type="entry name" value="S_TKc"/>
    <property type="match status" value="1"/>
</dbReference>
<gene>
    <name evidence="2" type="ORF">CVT25_000916</name>
</gene>
<keyword evidence="3" id="KW-1185">Reference proteome</keyword>
<dbReference type="InterPro" id="IPR011009">
    <property type="entry name" value="Kinase-like_dom_sf"/>
</dbReference>
<dbReference type="OrthoDB" id="4062651at2759"/>
<evidence type="ECO:0000259" key="1">
    <source>
        <dbReference type="PROSITE" id="PS50011"/>
    </source>
</evidence>
<feature type="domain" description="Protein kinase" evidence="1">
    <location>
        <begin position="106"/>
        <end position="385"/>
    </location>
</feature>
<dbReference type="PROSITE" id="PS50011">
    <property type="entry name" value="PROTEIN_KINASE_DOM"/>
    <property type="match status" value="1"/>
</dbReference>
<dbReference type="InterPro" id="IPR008271">
    <property type="entry name" value="Ser/Thr_kinase_AS"/>
</dbReference>
<dbReference type="InterPro" id="IPR001245">
    <property type="entry name" value="Ser-Thr/Tyr_kinase_cat_dom"/>
</dbReference>
<dbReference type="InParanoid" id="A0A409WZC8"/>
<dbReference type="EMBL" id="NHYD01002962">
    <property type="protein sequence ID" value="PPQ83857.1"/>
    <property type="molecule type" value="Genomic_DNA"/>
</dbReference>
<comment type="caution">
    <text evidence="2">The sequence shown here is derived from an EMBL/GenBank/DDBJ whole genome shotgun (WGS) entry which is preliminary data.</text>
</comment>
<organism evidence="2 3">
    <name type="scientific">Psilocybe cyanescens</name>
    <dbReference type="NCBI Taxonomy" id="93625"/>
    <lineage>
        <taxon>Eukaryota</taxon>
        <taxon>Fungi</taxon>
        <taxon>Dikarya</taxon>
        <taxon>Basidiomycota</taxon>
        <taxon>Agaricomycotina</taxon>
        <taxon>Agaricomycetes</taxon>
        <taxon>Agaricomycetidae</taxon>
        <taxon>Agaricales</taxon>
        <taxon>Agaricineae</taxon>
        <taxon>Strophariaceae</taxon>
        <taxon>Psilocybe</taxon>
    </lineage>
</organism>
<dbReference type="Proteomes" id="UP000283269">
    <property type="component" value="Unassembled WGS sequence"/>
</dbReference>
<reference evidence="2 3" key="1">
    <citation type="journal article" date="2018" name="Evol. Lett.">
        <title>Horizontal gene cluster transfer increased hallucinogenic mushroom diversity.</title>
        <authorList>
            <person name="Reynolds H.T."/>
            <person name="Vijayakumar V."/>
            <person name="Gluck-Thaler E."/>
            <person name="Korotkin H.B."/>
            <person name="Matheny P.B."/>
            <person name="Slot J.C."/>
        </authorList>
    </citation>
    <scope>NUCLEOTIDE SEQUENCE [LARGE SCALE GENOMIC DNA]</scope>
    <source>
        <strain evidence="2 3">2631</strain>
    </source>
</reference>
<accession>A0A409WZC8</accession>
<protein>
    <recommendedName>
        <fullName evidence="1">Protein kinase domain-containing protein</fullName>
    </recommendedName>
</protein>
<dbReference type="InterPro" id="IPR000719">
    <property type="entry name" value="Prot_kinase_dom"/>
</dbReference>
<dbReference type="PANTHER" id="PTHR44329">
    <property type="entry name" value="SERINE/THREONINE-PROTEIN KINASE TNNI3K-RELATED"/>
    <property type="match status" value="1"/>
</dbReference>
<proteinExistence type="predicted"/>
<dbReference type="PROSITE" id="PS00108">
    <property type="entry name" value="PROTEIN_KINASE_ST"/>
    <property type="match status" value="1"/>
</dbReference>
<dbReference type="GO" id="GO:0005524">
    <property type="term" value="F:ATP binding"/>
    <property type="evidence" value="ECO:0007669"/>
    <property type="project" value="InterPro"/>
</dbReference>
<evidence type="ECO:0000313" key="3">
    <source>
        <dbReference type="Proteomes" id="UP000283269"/>
    </source>
</evidence>
<dbReference type="InterPro" id="IPR051681">
    <property type="entry name" value="Ser/Thr_Kinases-Pseudokinases"/>
</dbReference>
<dbReference type="SUPFAM" id="SSF56112">
    <property type="entry name" value="Protein kinase-like (PK-like)"/>
    <property type="match status" value="1"/>
</dbReference>